<comment type="subcellular location">
    <subcellularLocation>
        <location evidence="1 8">Nucleus</location>
        <location evidence="1 8">Nucleolus</location>
    </subcellularLocation>
</comment>
<evidence type="ECO:0000313" key="11">
    <source>
        <dbReference type="Proteomes" id="UP000281549"/>
    </source>
</evidence>
<evidence type="ECO:0000256" key="7">
    <source>
        <dbReference type="ARBA" id="ARBA00023274"/>
    </source>
</evidence>
<feature type="non-terminal residue" evidence="10">
    <location>
        <position position="204"/>
    </location>
</feature>
<dbReference type="InterPro" id="IPR016024">
    <property type="entry name" value="ARM-type_fold"/>
</dbReference>
<reference evidence="11" key="1">
    <citation type="journal article" date="2018" name="Nat. Microbiol.">
        <title>Leveraging single-cell genomics to expand the fungal tree of life.</title>
        <authorList>
            <person name="Ahrendt S.R."/>
            <person name="Quandt C.A."/>
            <person name="Ciobanu D."/>
            <person name="Clum A."/>
            <person name="Salamov A."/>
            <person name="Andreopoulos B."/>
            <person name="Cheng J.F."/>
            <person name="Woyke T."/>
            <person name="Pelin A."/>
            <person name="Henrissat B."/>
            <person name="Reynolds N.K."/>
            <person name="Benny G.L."/>
            <person name="Smith M.E."/>
            <person name="James T.Y."/>
            <person name="Grigoriev I.V."/>
        </authorList>
    </citation>
    <scope>NUCLEOTIDE SEQUENCE [LARGE SCALE GENOMIC DNA]</scope>
    <source>
        <strain evidence="11">CSF55</strain>
    </source>
</reference>
<dbReference type="Proteomes" id="UP000281549">
    <property type="component" value="Unassembled WGS sequence"/>
</dbReference>
<keyword evidence="5 8" id="KW-0698">rRNA processing</keyword>
<dbReference type="GO" id="GO:0032040">
    <property type="term" value="C:small-subunit processome"/>
    <property type="evidence" value="ECO:0007669"/>
    <property type="project" value="TreeGrafter"/>
</dbReference>
<comment type="similarity">
    <text evidence="2 8">Belongs to the HEATR1/UTP10 family.</text>
</comment>
<sequence length="204" mass="23816">MENFIQSDQENVKSLLFESFIEWIKKLNENTLRPFLIQLVDWMDNDEKQFLIYSLLEKCLIEFKGLFVPMFKSIQQNISILLQSNPNPVLLKLLLNTLNLFYLYDKQDEMHPSFDTIVPILFDIIPSLDYDFIIANLVPLVAQIAVSLHSDSFWKPLNQHILTLATNEDYLLRNVAVMMLSECYNKLGEQFLILLPESIPTIAE</sequence>
<evidence type="ECO:0000256" key="4">
    <source>
        <dbReference type="ARBA" id="ARBA00022517"/>
    </source>
</evidence>
<evidence type="ECO:0000256" key="8">
    <source>
        <dbReference type="RuleBase" id="RU367065"/>
    </source>
</evidence>
<dbReference type="EMBL" id="ML007202">
    <property type="protein sequence ID" value="RKP15983.1"/>
    <property type="molecule type" value="Genomic_DNA"/>
</dbReference>
<dbReference type="GO" id="GO:0000462">
    <property type="term" value="P:maturation of SSU-rRNA from tricistronic rRNA transcript (SSU-rRNA, 5.8S rRNA, LSU-rRNA)"/>
    <property type="evidence" value="ECO:0007669"/>
    <property type="project" value="TreeGrafter"/>
</dbReference>
<dbReference type="AlphaFoldDB" id="A0A4P9Y9V2"/>
<dbReference type="SUPFAM" id="SSF48371">
    <property type="entry name" value="ARM repeat"/>
    <property type="match status" value="1"/>
</dbReference>
<keyword evidence="7 8" id="KW-0687">Ribonucleoprotein</keyword>
<name>A0A4P9Y9V2_ROZAC</name>
<dbReference type="PANTHER" id="PTHR13457">
    <property type="entry name" value="BAP28"/>
    <property type="match status" value="1"/>
</dbReference>
<evidence type="ECO:0000256" key="2">
    <source>
        <dbReference type="ARBA" id="ARBA00010559"/>
    </source>
</evidence>
<evidence type="ECO:0000256" key="6">
    <source>
        <dbReference type="ARBA" id="ARBA00023242"/>
    </source>
</evidence>
<dbReference type="GO" id="GO:0045943">
    <property type="term" value="P:positive regulation of transcription by RNA polymerase I"/>
    <property type="evidence" value="ECO:0007669"/>
    <property type="project" value="TreeGrafter"/>
</dbReference>
<gene>
    <name evidence="10" type="ORF">ROZALSC1DRAFT_18117</name>
</gene>
<proteinExistence type="inferred from homology"/>
<dbReference type="InterPro" id="IPR011989">
    <property type="entry name" value="ARM-like"/>
</dbReference>
<dbReference type="PANTHER" id="PTHR13457:SF1">
    <property type="entry name" value="HEAT REPEAT-CONTAINING PROTEIN 1"/>
    <property type="match status" value="1"/>
</dbReference>
<dbReference type="GO" id="GO:0030686">
    <property type="term" value="C:90S preribosome"/>
    <property type="evidence" value="ECO:0007669"/>
    <property type="project" value="TreeGrafter"/>
</dbReference>
<accession>A0A4P9Y9V2</accession>
<dbReference type="Pfam" id="PF08146">
    <property type="entry name" value="BP28CT"/>
    <property type="match status" value="1"/>
</dbReference>
<dbReference type="InterPro" id="IPR040191">
    <property type="entry name" value="UTP10"/>
</dbReference>
<feature type="domain" description="BP28 C-terminal" evidence="9">
    <location>
        <begin position="7"/>
        <end position="108"/>
    </location>
</feature>
<dbReference type="GO" id="GO:0034455">
    <property type="term" value="C:t-UTP complex"/>
    <property type="evidence" value="ECO:0007669"/>
    <property type="project" value="TreeGrafter"/>
</dbReference>
<evidence type="ECO:0000313" key="10">
    <source>
        <dbReference type="EMBL" id="RKP15983.1"/>
    </source>
</evidence>
<protein>
    <recommendedName>
        <fullName evidence="3 8">U3 small nucleolar RNA-associated protein 10</fullName>
    </recommendedName>
</protein>
<evidence type="ECO:0000256" key="5">
    <source>
        <dbReference type="ARBA" id="ARBA00022552"/>
    </source>
</evidence>
<comment type="subunit">
    <text evidence="8">Component of the ribosomal small subunit (SSU) processome.</text>
</comment>
<dbReference type="GO" id="GO:0030515">
    <property type="term" value="F:snoRNA binding"/>
    <property type="evidence" value="ECO:0007669"/>
    <property type="project" value="TreeGrafter"/>
</dbReference>
<evidence type="ECO:0000256" key="1">
    <source>
        <dbReference type="ARBA" id="ARBA00004604"/>
    </source>
</evidence>
<dbReference type="Gene3D" id="1.25.10.10">
    <property type="entry name" value="Leucine-rich Repeat Variant"/>
    <property type="match status" value="1"/>
</dbReference>
<organism evidence="10 11">
    <name type="scientific">Rozella allomycis (strain CSF55)</name>
    <dbReference type="NCBI Taxonomy" id="988480"/>
    <lineage>
        <taxon>Eukaryota</taxon>
        <taxon>Fungi</taxon>
        <taxon>Fungi incertae sedis</taxon>
        <taxon>Cryptomycota</taxon>
        <taxon>Cryptomycota incertae sedis</taxon>
        <taxon>Rozella</taxon>
    </lineage>
</organism>
<dbReference type="InterPro" id="IPR012954">
    <property type="entry name" value="BP28_C_dom"/>
</dbReference>
<keyword evidence="4 8" id="KW-0690">Ribosome biogenesis</keyword>
<evidence type="ECO:0000259" key="9">
    <source>
        <dbReference type="Pfam" id="PF08146"/>
    </source>
</evidence>
<evidence type="ECO:0000256" key="3">
    <source>
        <dbReference type="ARBA" id="ARBA00015399"/>
    </source>
</evidence>
<comment type="function">
    <text evidence="8">Involved in nucleolar processing of pre-18S ribosomal RNA.</text>
</comment>
<keyword evidence="6 8" id="KW-0539">Nucleus</keyword>